<keyword evidence="2" id="KW-0547">Nucleotide-binding</keyword>
<sequence length="278" mass="32174">MRSANGYCNRWPIHSKTQGERCSPRSIMHGPAGTGKSSIWKVYREIYGDYGRVISQRALEDKFNSDWVDSTLFVLAEEVINRQEMWGCETNPRIYTPATGPRRFEQVGKTAFFRGKMIAAYRQRNHMNIAFLSNEDLPLPIDNDDRRYLVIYTPPKLSEAFYNELWTEIAQGGIEAFYHYLLHLDLSNFNPKSEPPGTVAKRDLAEVSKQSEDQFIEEWMVGDTPYPFGPCGGKQLYLAYTRWCRANGVRFPRNSIQFLNRVGKMPGWLCGKKARYRV</sequence>
<feature type="domain" description="NrS-1 polymerase-like helicase" evidence="1">
    <location>
        <begin position="28"/>
        <end position="147"/>
    </location>
</feature>
<keyword evidence="2" id="KW-0347">Helicase</keyword>
<dbReference type="GO" id="GO:0004386">
    <property type="term" value="F:helicase activity"/>
    <property type="evidence" value="ECO:0007669"/>
    <property type="project" value="UniProtKB-KW"/>
</dbReference>
<keyword evidence="2" id="KW-0378">Hydrolase</keyword>
<evidence type="ECO:0000313" key="2">
    <source>
        <dbReference type="EMBL" id="VFK46132.1"/>
    </source>
</evidence>
<protein>
    <submittedName>
        <fullName evidence="2">Putative DNA primase/helicase</fullName>
    </submittedName>
</protein>
<organism evidence="2">
    <name type="scientific">Candidatus Kentrum sp. TC</name>
    <dbReference type="NCBI Taxonomy" id="2126339"/>
    <lineage>
        <taxon>Bacteria</taxon>
        <taxon>Pseudomonadati</taxon>
        <taxon>Pseudomonadota</taxon>
        <taxon>Gammaproteobacteria</taxon>
        <taxon>Candidatus Kentrum</taxon>
    </lineage>
</organism>
<proteinExistence type="predicted"/>
<accession>A0A450YX72</accession>
<gene>
    <name evidence="2" type="ORF">BECKTC1821D_GA0114238_102817</name>
</gene>
<dbReference type="Pfam" id="PF19263">
    <property type="entry name" value="DUF5906"/>
    <property type="match status" value="1"/>
</dbReference>
<evidence type="ECO:0000259" key="1">
    <source>
        <dbReference type="Pfam" id="PF19263"/>
    </source>
</evidence>
<dbReference type="EMBL" id="CAADFS010000028">
    <property type="protein sequence ID" value="VFK46132.1"/>
    <property type="molecule type" value="Genomic_DNA"/>
</dbReference>
<keyword evidence="2" id="KW-0067">ATP-binding</keyword>
<name>A0A450YX72_9GAMM</name>
<dbReference type="AlphaFoldDB" id="A0A450YX72"/>
<dbReference type="InterPro" id="IPR045455">
    <property type="entry name" value="NrS-1_pol-like_helicase"/>
</dbReference>
<reference evidence="2" key="1">
    <citation type="submission" date="2019-02" db="EMBL/GenBank/DDBJ databases">
        <authorList>
            <person name="Gruber-Vodicka R. H."/>
            <person name="Seah K. B. B."/>
        </authorList>
    </citation>
    <scope>NUCLEOTIDE SEQUENCE</scope>
    <source>
        <strain evidence="2">BECK_BZ123</strain>
    </source>
</reference>